<dbReference type="EMBL" id="QFQZ01000018">
    <property type="protein sequence ID" value="PZR35176.1"/>
    <property type="molecule type" value="Genomic_DNA"/>
</dbReference>
<accession>A0A2W5VF21</accession>
<evidence type="ECO:0000313" key="1">
    <source>
        <dbReference type="EMBL" id="PZR35176.1"/>
    </source>
</evidence>
<gene>
    <name evidence="1" type="ORF">DI526_08000</name>
</gene>
<protein>
    <recommendedName>
        <fullName evidence="3">AbrB family transcriptional regulator</fullName>
    </recommendedName>
</protein>
<name>A0A2W5VF21_9CAUL</name>
<dbReference type="Proteomes" id="UP000249393">
    <property type="component" value="Unassembled WGS sequence"/>
</dbReference>
<proteinExistence type="predicted"/>
<comment type="caution">
    <text evidence="1">The sequence shown here is derived from an EMBL/GenBank/DDBJ whole genome shotgun (WGS) entry which is preliminary data.</text>
</comment>
<reference evidence="1 2" key="1">
    <citation type="submission" date="2017-08" db="EMBL/GenBank/DDBJ databases">
        <title>Infants hospitalized years apart are colonized by the same room-sourced microbial strains.</title>
        <authorList>
            <person name="Brooks B."/>
            <person name="Olm M.R."/>
            <person name="Firek B.A."/>
            <person name="Baker R."/>
            <person name="Thomas B.C."/>
            <person name="Morowitz M.J."/>
            <person name="Banfield J.F."/>
        </authorList>
    </citation>
    <scope>NUCLEOTIDE SEQUENCE [LARGE SCALE GENOMIC DNA]</scope>
    <source>
        <strain evidence="1">S2_003_000_R2_4</strain>
    </source>
</reference>
<sequence length="74" mass="8379">MIVLKVEKQGDDVVLVPNDEALALLAAEPGDIFVVSETEGDRLVISKQRSLEERFERGRAFLGRYRKTFEDLAK</sequence>
<evidence type="ECO:0008006" key="3">
    <source>
        <dbReference type="Google" id="ProtNLM"/>
    </source>
</evidence>
<organism evidence="1 2">
    <name type="scientific">Caulobacter segnis</name>
    <dbReference type="NCBI Taxonomy" id="88688"/>
    <lineage>
        <taxon>Bacteria</taxon>
        <taxon>Pseudomonadati</taxon>
        <taxon>Pseudomonadota</taxon>
        <taxon>Alphaproteobacteria</taxon>
        <taxon>Caulobacterales</taxon>
        <taxon>Caulobacteraceae</taxon>
        <taxon>Caulobacter</taxon>
    </lineage>
</organism>
<dbReference type="AlphaFoldDB" id="A0A2W5VF21"/>
<dbReference type="RefSeq" id="WP_304276358.1">
    <property type="nucleotide sequence ID" value="NZ_QFQZ01000018.1"/>
</dbReference>
<evidence type="ECO:0000313" key="2">
    <source>
        <dbReference type="Proteomes" id="UP000249393"/>
    </source>
</evidence>